<organism evidence="1 2">
    <name type="scientific">Folsomia candida</name>
    <name type="common">Springtail</name>
    <dbReference type="NCBI Taxonomy" id="158441"/>
    <lineage>
        <taxon>Eukaryota</taxon>
        <taxon>Metazoa</taxon>
        <taxon>Ecdysozoa</taxon>
        <taxon>Arthropoda</taxon>
        <taxon>Hexapoda</taxon>
        <taxon>Collembola</taxon>
        <taxon>Entomobryomorpha</taxon>
        <taxon>Isotomoidea</taxon>
        <taxon>Isotomidae</taxon>
        <taxon>Proisotominae</taxon>
        <taxon>Folsomia</taxon>
    </lineage>
</organism>
<accession>A0A226EA49</accession>
<dbReference type="OrthoDB" id="6328661at2759"/>
<keyword evidence="2" id="KW-1185">Reference proteome</keyword>
<gene>
    <name evidence="1" type="ORF">Fcan01_10189</name>
</gene>
<dbReference type="OMA" id="SCNCNES"/>
<dbReference type="AlphaFoldDB" id="A0A226EA49"/>
<evidence type="ECO:0000313" key="1">
    <source>
        <dbReference type="EMBL" id="OXA53681.1"/>
    </source>
</evidence>
<reference evidence="1 2" key="1">
    <citation type="submission" date="2015-12" db="EMBL/GenBank/DDBJ databases">
        <title>The genome of Folsomia candida.</title>
        <authorList>
            <person name="Faddeeva A."/>
            <person name="Derks M.F."/>
            <person name="Anvar Y."/>
            <person name="Smit S."/>
            <person name="Van Straalen N."/>
            <person name="Roelofs D."/>
        </authorList>
    </citation>
    <scope>NUCLEOTIDE SEQUENCE [LARGE SCALE GENOMIC DNA]</scope>
    <source>
        <strain evidence="1 2">VU population</strain>
        <tissue evidence="1">Whole body</tissue>
    </source>
</reference>
<dbReference type="Proteomes" id="UP000198287">
    <property type="component" value="Unassembled WGS sequence"/>
</dbReference>
<name>A0A226EA49_FOLCA</name>
<sequence length="214" mass="24290">MQDPSHRLSSESESNFLPNFAKNMSFSRRRREHLSSVQISQMEVVGTTMLCFPTDHSWFQGNINTEDDSSYSLFGDRLTSQENLDIIQSSTDCNFLHDDNNNTDEKGDETLVVNVKNEGITYKVTLTDHFTGLNYNLPEIRVHLDPKAAKFLTCSQDAQVDFNVEEVYRGQKADMMIQRQLGSSSLLGRKCLVYSGPISLIFNDTISLGKNWCL</sequence>
<evidence type="ECO:0000313" key="2">
    <source>
        <dbReference type="Proteomes" id="UP000198287"/>
    </source>
</evidence>
<protein>
    <submittedName>
        <fullName evidence="1">Uncharacterized protein</fullName>
    </submittedName>
</protein>
<proteinExistence type="predicted"/>
<dbReference type="EMBL" id="LNIX01000005">
    <property type="protein sequence ID" value="OXA53681.1"/>
    <property type="molecule type" value="Genomic_DNA"/>
</dbReference>
<comment type="caution">
    <text evidence="1">The sequence shown here is derived from an EMBL/GenBank/DDBJ whole genome shotgun (WGS) entry which is preliminary data.</text>
</comment>